<evidence type="ECO:0000259" key="17">
    <source>
        <dbReference type="PROSITE" id="PS52004"/>
    </source>
</evidence>
<protein>
    <recommendedName>
        <fullName evidence="2">Fatty acid synthase</fullName>
        <ecNumber evidence="1">2.3.1.85</ecNumber>
    </recommendedName>
</protein>
<keyword evidence="6 16" id="KW-0808">Transferase</keyword>
<evidence type="ECO:0000256" key="9">
    <source>
        <dbReference type="ARBA" id="ARBA00022857"/>
    </source>
</evidence>
<keyword evidence="9" id="KW-0521">NADP</keyword>
<dbReference type="CDD" id="cd00833">
    <property type="entry name" value="PKS"/>
    <property type="match status" value="1"/>
</dbReference>
<evidence type="ECO:0000256" key="13">
    <source>
        <dbReference type="ARBA" id="ARBA00023160"/>
    </source>
</evidence>
<dbReference type="PANTHER" id="PTHR43775:SF7">
    <property type="entry name" value="FATTY ACID SYNTHASE"/>
    <property type="match status" value="1"/>
</dbReference>
<comment type="catalytic activity">
    <reaction evidence="15">
        <text>acetyl-CoA + n malonyl-CoA + 2n NADPH + 2n H(+) = a long-chain fatty acid + (n+1) CoA + n CO2 + 2n NADP(+).</text>
        <dbReference type="EC" id="2.3.1.85"/>
    </reaction>
</comment>
<dbReference type="InterPro" id="IPR014031">
    <property type="entry name" value="Ketoacyl_synth_C"/>
</dbReference>
<evidence type="ECO:0000313" key="18">
    <source>
        <dbReference type="EMBL" id="CAD7655366.1"/>
    </source>
</evidence>
<dbReference type="PROSITE" id="PS52004">
    <property type="entry name" value="KS3_2"/>
    <property type="match status" value="1"/>
</dbReference>
<keyword evidence="4" id="KW-0444">Lipid biosynthesis</keyword>
<dbReference type="SUPFAM" id="SSF53901">
    <property type="entry name" value="Thiolase-like"/>
    <property type="match status" value="1"/>
</dbReference>
<evidence type="ECO:0000256" key="11">
    <source>
        <dbReference type="ARBA" id="ARBA00023027"/>
    </source>
</evidence>
<dbReference type="InterPro" id="IPR020841">
    <property type="entry name" value="PKS_Beta-ketoAc_synthase_dom"/>
</dbReference>
<dbReference type="InterPro" id="IPR001227">
    <property type="entry name" value="Ac_transferase_dom_sf"/>
</dbReference>
<keyword evidence="11" id="KW-0520">NAD</keyword>
<dbReference type="PANTHER" id="PTHR43775">
    <property type="entry name" value="FATTY ACID SYNTHASE"/>
    <property type="match status" value="1"/>
</dbReference>
<keyword evidence="10" id="KW-0560">Oxidoreductase</keyword>
<evidence type="ECO:0000256" key="16">
    <source>
        <dbReference type="RuleBase" id="RU003694"/>
    </source>
</evidence>
<dbReference type="GO" id="GO:0016491">
    <property type="term" value="F:oxidoreductase activity"/>
    <property type="evidence" value="ECO:0007669"/>
    <property type="project" value="UniProtKB-KW"/>
</dbReference>
<dbReference type="AlphaFoldDB" id="A0A7R9QSR2"/>
<keyword evidence="5" id="KW-0597">Phosphoprotein</keyword>
<dbReference type="GO" id="GO:0016787">
    <property type="term" value="F:hydrolase activity"/>
    <property type="evidence" value="ECO:0007669"/>
    <property type="project" value="UniProtKB-KW"/>
</dbReference>
<dbReference type="GO" id="GO:0006633">
    <property type="term" value="P:fatty acid biosynthetic process"/>
    <property type="evidence" value="ECO:0007669"/>
    <property type="project" value="UniProtKB-KW"/>
</dbReference>
<dbReference type="InterPro" id="IPR014030">
    <property type="entry name" value="Ketoacyl_synth_N"/>
</dbReference>
<dbReference type="Gene3D" id="3.40.47.10">
    <property type="match status" value="1"/>
</dbReference>
<keyword evidence="7" id="KW-0378">Hydrolase</keyword>
<dbReference type="OrthoDB" id="6505209at2759"/>
<evidence type="ECO:0000256" key="15">
    <source>
        <dbReference type="ARBA" id="ARBA00044883"/>
    </source>
</evidence>
<dbReference type="InterPro" id="IPR016039">
    <property type="entry name" value="Thiolase-like"/>
</dbReference>
<dbReference type="GO" id="GO:0004312">
    <property type="term" value="F:fatty acid synthase activity"/>
    <property type="evidence" value="ECO:0007669"/>
    <property type="project" value="UniProtKB-EC"/>
</dbReference>
<comment type="similarity">
    <text evidence="16">Belongs to the thiolase-like superfamily. Beta-ketoacyl-ACP synthases family.</text>
</comment>
<dbReference type="Gene3D" id="3.40.366.10">
    <property type="entry name" value="Malonyl-Coenzyme A Acyl Carrier Protein, domain 2"/>
    <property type="match status" value="1"/>
</dbReference>
<evidence type="ECO:0000256" key="6">
    <source>
        <dbReference type="ARBA" id="ARBA00022679"/>
    </source>
</evidence>
<evidence type="ECO:0000256" key="1">
    <source>
        <dbReference type="ARBA" id="ARBA00012873"/>
    </source>
</evidence>
<dbReference type="InterPro" id="IPR050091">
    <property type="entry name" value="PKS_NRPS_Biosynth_Enz"/>
</dbReference>
<keyword evidence="13" id="KW-0275">Fatty acid biosynthesis</keyword>
<proteinExistence type="inferred from homology"/>
<organism evidence="18">
    <name type="scientific">Oppiella nova</name>
    <dbReference type="NCBI Taxonomy" id="334625"/>
    <lineage>
        <taxon>Eukaryota</taxon>
        <taxon>Metazoa</taxon>
        <taxon>Ecdysozoa</taxon>
        <taxon>Arthropoda</taxon>
        <taxon>Chelicerata</taxon>
        <taxon>Arachnida</taxon>
        <taxon>Acari</taxon>
        <taxon>Acariformes</taxon>
        <taxon>Sarcoptiformes</taxon>
        <taxon>Oribatida</taxon>
        <taxon>Brachypylina</taxon>
        <taxon>Oppioidea</taxon>
        <taxon>Oppiidae</taxon>
        <taxon>Oppiella</taxon>
    </lineage>
</organism>
<keyword evidence="14" id="KW-0511">Multifunctional enzyme</keyword>
<dbReference type="Pfam" id="PF16197">
    <property type="entry name" value="KAsynt_C_assoc"/>
    <property type="match status" value="1"/>
</dbReference>
<dbReference type="InterPro" id="IPR018201">
    <property type="entry name" value="Ketoacyl_synth_AS"/>
</dbReference>
<evidence type="ECO:0000256" key="12">
    <source>
        <dbReference type="ARBA" id="ARBA00023098"/>
    </source>
</evidence>
<dbReference type="SMART" id="SM00825">
    <property type="entry name" value="PKS_KS"/>
    <property type="match status" value="1"/>
</dbReference>
<evidence type="ECO:0000256" key="3">
    <source>
        <dbReference type="ARBA" id="ARBA00022450"/>
    </source>
</evidence>
<evidence type="ECO:0000256" key="4">
    <source>
        <dbReference type="ARBA" id="ARBA00022516"/>
    </source>
</evidence>
<keyword evidence="12" id="KW-0443">Lipid metabolism</keyword>
<dbReference type="Proteomes" id="UP000728032">
    <property type="component" value="Unassembled WGS sequence"/>
</dbReference>
<dbReference type="SUPFAM" id="SSF52151">
    <property type="entry name" value="FabD/lysophospholipase-like"/>
    <property type="match status" value="1"/>
</dbReference>
<keyword evidence="19" id="KW-1185">Reference proteome</keyword>
<reference evidence="18" key="1">
    <citation type="submission" date="2020-11" db="EMBL/GenBank/DDBJ databases">
        <authorList>
            <person name="Tran Van P."/>
        </authorList>
    </citation>
    <scope>NUCLEOTIDE SEQUENCE</scope>
</reference>
<evidence type="ECO:0000313" key="19">
    <source>
        <dbReference type="Proteomes" id="UP000728032"/>
    </source>
</evidence>
<dbReference type="GO" id="GO:0004315">
    <property type="term" value="F:3-oxoacyl-[acyl-carrier-protein] synthase activity"/>
    <property type="evidence" value="ECO:0007669"/>
    <property type="project" value="InterPro"/>
</dbReference>
<dbReference type="PROSITE" id="PS00606">
    <property type="entry name" value="KS3_1"/>
    <property type="match status" value="1"/>
</dbReference>
<dbReference type="Pfam" id="PF02801">
    <property type="entry name" value="Ketoacyl-synt_C"/>
    <property type="match status" value="1"/>
</dbReference>
<feature type="domain" description="Ketosynthase family 3 (KS3)" evidence="17">
    <location>
        <begin position="1"/>
        <end position="406"/>
    </location>
</feature>
<dbReference type="Gene3D" id="3.30.70.3290">
    <property type="match status" value="1"/>
</dbReference>
<dbReference type="EC" id="2.3.1.85" evidence="1"/>
<evidence type="ECO:0000256" key="5">
    <source>
        <dbReference type="ARBA" id="ARBA00022553"/>
    </source>
</evidence>
<evidence type="ECO:0000256" key="8">
    <source>
        <dbReference type="ARBA" id="ARBA00022832"/>
    </source>
</evidence>
<dbReference type="InterPro" id="IPR016035">
    <property type="entry name" value="Acyl_Trfase/lysoPLipase"/>
</dbReference>
<evidence type="ECO:0000256" key="2">
    <source>
        <dbReference type="ARBA" id="ARBA00018769"/>
    </source>
</evidence>
<evidence type="ECO:0000256" key="7">
    <source>
        <dbReference type="ARBA" id="ARBA00022801"/>
    </source>
</evidence>
<sequence length="564" mass="62908">MSGRFPLSDTTDEFAKNLFDGIDMVTDDDSRWPKGLYDMSDRMGRIVTYDRFDAQFFGMTESMAQRYGPQLHMLLESTYETIVDAGISPQNLRGSRTGVYCGIINYAKCDGYSEYPQPDHTTQMNTLMMESINSSKSFFAARTAFIFDLKGPAIVVDTACSSSLSALALAVNDLKLGYTDYAIVCGTHMTFEPTIYQIQQELGFCSPRGIPAVLDESADGFVKGEAVCCVFLQRRKGAHRVYAKVLSARISTDGNKKLGLFHPLSKTQEELMTASYKEANIDPLKLTYFETHGTGTKAGDPQEMSAIYNAYCKAPGRSEVLPIGALKSNIGHTEPSSGVAAIIKVLIAYENECIPPNLHCKQLKQELRQYFPPLLAINEKYPYKPGMAGINNFGLGGVNAHVLIEPNYKLETNDSLRIAEMIPRIVNICGRNEESVKHIMNFIENNPKKVTNDFLALLGHTMKYTPNLNSAGMIYRGSMIIKKVSENNNEIQYEYKKQIGVLKDKKVRPLWLLFPGLGGQWPAMAKALMPIKTFADKVEECHQILQEFGIDLKDLLLSEDKTLI</sequence>
<keyword evidence="3" id="KW-0596">Phosphopantetheine</keyword>
<gene>
    <name evidence="18" type="ORF">ONB1V03_LOCUS12009</name>
</gene>
<dbReference type="EMBL" id="CAJPVJ010009377">
    <property type="protein sequence ID" value="CAG2172553.1"/>
    <property type="molecule type" value="Genomic_DNA"/>
</dbReference>
<evidence type="ECO:0000256" key="14">
    <source>
        <dbReference type="ARBA" id="ARBA00023268"/>
    </source>
</evidence>
<dbReference type="EMBL" id="OC924202">
    <property type="protein sequence ID" value="CAD7655366.1"/>
    <property type="molecule type" value="Genomic_DNA"/>
</dbReference>
<accession>A0A7R9QSR2</accession>
<dbReference type="InterPro" id="IPR032821">
    <property type="entry name" value="PKS_assoc"/>
</dbReference>
<keyword evidence="8" id="KW-0276">Fatty acid metabolism</keyword>
<evidence type="ECO:0000256" key="10">
    <source>
        <dbReference type="ARBA" id="ARBA00023002"/>
    </source>
</evidence>
<dbReference type="Pfam" id="PF00109">
    <property type="entry name" value="ketoacyl-synt"/>
    <property type="match status" value="1"/>
</dbReference>
<name>A0A7R9QSR2_9ACAR</name>